<keyword evidence="3" id="KW-1185">Reference proteome</keyword>
<evidence type="ECO:0000256" key="1">
    <source>
        <dbReference type="SAM" id="Phobius"/>
    </source>
</evidence>
<evidence type="ECO:0000313" key="3">
    <source>
        <dbReference type="Proteomes" id="UP000000674"/>
    </source>
</evidence>
<dbReference type="EMBL" id="CP000477">
    <property type="protein sequence ID" value="ABK15202.1"/>
    <property type="molecule type" value="Genomic_DNA"/>
</dbReference>
<feature type="transmembrane region" description="Helical" evidence="1">
    <location>
        <begin position="58"/>
        <end position="80"/>
    </location>
</feature>
<gene>
    <name evidence="2" type="ordered locus">Mthe_1427</name>
</gene>
<feature type="transmembrane region" description="Helical" evidence="1">
    <location>
        <begin position="27"/>
        <end position="46"/>
    </location>
</feature>
<dbReference type="RefSeq" id="WP_011696594.1">
    <property type="nucleotide sequence ID" value="NC_008553.1"/>
</dbReference>
<dbReference type="STRING" id="349307.Mthe_1427"/>
<keyword evidence="1" id="KW-1133">Transmembrane helix</keyword>
<sequence length="109" mass="11879">MRLLIYFLLGGIITALVVHLGSSGRGTLSAFIATFPVLTALTFILISMEGSSADFCEYARGLLIFTPAWIAYVLTVLITFERIGVWLSIALGMVVYAVASWLLRVAIIH</sequence>
<protein>
    <recommendedName>
        <fullName evidence="4">DUF3147 family protein</fullName>
    </recommendedName>
</protein>
<dbReference type="GeneID" id="4463232"/>
<feature type="transmembrane region" description="Helical" evidence="1">
    <location>
        <begin position="86"/>
        <end position="107"/>
    </location>
</feature>
<dbReference type="OrthoDB" id="71038at2157"/>
<proteinExistence type="predicted"/>
<evidence type="ECO:0008006" key="4">
    <source>
        <dbReference type="Google" id="ProtNLM"/>
    </source>
</evidence>
<keyword evidence="1" id="KW-0472">Membrane</keyword>
<name>A0B928_METTP</name>
<organism evidence="2 3">
    <name type="scientific">Methanothrix thermoacetophila (strain DSM 6194 / JCM 14653 / NBRC 101360 / PT)</name>
    <name type="common">Methanosaeta thermophila</name>
    <dbReference type="NCBI Taxonomy" id="349307"/>
    <lineage>
        <taxon>Archaea</taxon>
        <taxon>Methanobacteriati</taxon>
        <taxon>Methanobacteriota</taxon>
        <taxon>Stenosarchaea group</taxon>
        <taxon>Methanomicrobia</taxon>
        <taxon>Methanotrichales</taxon>
        <taxon>Methanotrichaceae</taxon>
        <taxon>Methanothrix</taxon>
    </lineage>
</organism>
<dbReference type="KEGG" id="mtp:Mthe_1427"/>
<dbReference type="AlphaFoldDB" id="A0B928"/>
<evidence type="ECO:0000313" key="2">
    <source>
        <dbReference type="EMBL" id="ABK15202.1"/>
    </source>
</evidence>
<accession>A0B928</accession>
<dbReference type="Proteomes" id="UP000000674">
    <property type="component" value="Chromosome"/>
</dbReference>
<dbReference type="HOGENOM" id="CLU_2177921_0_0_2"/>
<keyword evidence="1" id="KW-0812">Transmembrane</keyword>
<reference evidence="2 3" key="1">
    <citation type="submission" date="2006-10" db="EMBL/GenBank/DDBJ databases">
        <title>Complete sequence of Methanosaeta thermophila PT.</title>
        <authorList>
            <consortium name="US DOE Joint Genome Institute"/>
            <person name="Copeland A."/>
            <person name="Lucas S."/>
            <person name="Lapidus A."/>
            <person name="Barry K."/>
            <person name="Detter J.C."/>
            <person name="Glavina del Rio T."/>
            <person name="Hammon N."/>
            <person name="Israni S."/>
            <person name="Pitluck S."/>
            <person name="Chain P."/>
            <person name="Malfatti S."/>
            <person name="Shin M."/>
            <person name="Vergez L."/>
            <person name="Schmutz J."/>
            <person name="Larimer F."/>
            <person name="Land M."/>
            <person name="Hauser L."/>
            <person name="Kyrpides N."/>
            <person name="Kim E."/>
            <person name="Smith K.S."/>
            <person name="Ingram-Smith C."/>
            <person name="Richardson P."/>
        </authorList>
    </citation>
    <scope>NUCLEOTIDE SEQUENCE [LARGE SCALE GENOMIC DNA]</scope>
    <source>
        <strain evidence="3">DSM 6194 / JCM 14653 / NBRC 101360 / PT</strain>
    </source>
</reference>